<dbReference type="Gene3D" id="3.90.70.10">
    <property type="entry name" value="Cysteine proteinases"/>
    <property type="match status" value="1"/>
</dbReference>
<dbReference type="CDD" id="cd02620">
    <property type="entry name" value="Peptidase_C1A_CathepsinB"/>
    <property type="match status" value="1"/>
</dbReference>
<gene>
    <name evidence="4" type="ORF">g.18945</name>
</gene>
<evidence type="ECO:0000259" key="3">
    <source>
        <dbReference type="PROSITE" id="PS50958"/>
    </source>
</evidence>
<dbReference type="InterPro" id="IPR013128">
    <property type="entry name" value="Peptidase_C1A"/>
</dbReference>
<dbReference type="SUPFAM" id="SSF54001">
    <property type="entry name" value="Cysteine proteinases"/>
    <property type="match status" value="1"/>
</dbReference>
<keyword evidence="2" id="KW-1015">Disulfide bond</keyword>
<dbReference type="InterPro" id="IPR001212">
    <property type="entry name" value="Somatomedin_B_dom"/>
</dbReference>
<dbReference type="SMART" id="SM00645">
    <property type="entry name" value="Pept_C1"/>
    <property type="match status" value="1"/>
</dbReference>
<reference evidence="4" key="1">
    <citation type="submission" date="2015-11" db="EMBL/GenBank/DDBJ databases">
        <title>De novo transcriptome assembly of four potential Pierce s Disease insect vectors from Arizona vineyards.</title>
        <authorList>
            <person name="Tassone E.E."/>
        </authorList>
    </citation>
    <scope>NUCLEOTIDE SEQUENCE</scope>
</reference>
<dbReference type="EMBL" id="GEBQ01006451">
    <property type="protein sequence ID" value="JAT33526.1"/>
    <property type="molecule type" value="Transcribed_RNA"/>
</dbReference>
<dbReference type="AlphaFoldDB" id="A0A1B6MC67"/>
<feature type="domain" description="SMB" evidence="3">
    <location>
        <begin position="64"/>
        <end position="110"/>
    </location>
</feature>
<dbReference type="InterPro" id="IPR000668">
    <property type="entry name" value="Peptidase_C1A_C"/>
</dbReference>
<sequence length="496" mass="56517">ILAITLTTPARAPEIRLVHRTCASVVKVIAKMQVVLLAVTLLALRVAALSDLSDIPGRYCELRPIPCCSSREDSCSVPILGTLCYCDQFCDRSFNDDCCPDYRYVCLNQTRTTTQRPPTTIIRPTCWHQNREYPLGSGIKINCNDCKCERVCRGRSCTHEMVCSKNACLVDPDLLTSVNQDRFAGFKLANYTEFWGRTLNEGLTRRLGTRHSKRRAYTMRAIDEPFDRESVRARLWYDLRRERPEMISQPLDQGWCAADWVISTVQVATDRLMLVSKGEDATFLSPQHLLSCNAKNQRGCDGGHITRAWKFIQKFGLVSDECYPWVGRQTTCTVSKIVDKKRTMARCASGNTLRPLHRTGPAYRISTEPEAIMHEILTSGPVQANMRVHQEFFSYRSGVYRCTGFSRNRRTDPYHAVRIVGWGEESQQGKLVKYWIVSNSWGTWWGENGFFRIVRGVNECEIESLVLGSWINPIVPRRDPSMPMLDKTNMIGNSLN</sequence>
<organism evidence="4">
    <name type="scientific">Graphocephala atropunctata</name>
    <dbReference type="NCBI Taxonomy" id="36148"/>
    <lineage>
        <taxon>Eukaryota</taxon>
        <taxon>Metazoa</taxon>
        <taxon>Ecdysozoa</taxon>
        <taxon>Arthropoda</taxon>
        <taxon>Hexapoda</taxon>
        <taxon>Insecta</taxon>
        <taxon>Pterygota</taxon>
        <taxon>Neoptera</taxon>
        <taxon>Paraneoptera</taxon>
        <taxon>Hemiptera</taxon>
        <taxon>Auchenorrhyncha</taxon>
        <taxon>Membracoidea</taxon>
        <taxon>Cicadellidae</taxon>
        <taxon>Cicadellinae</taxon>
        <taxon>Cicadellini</taxon>
        <taxon>Graphocephala</taxon>
    </lineage>
</organism>
<evidence type="ECO:0000256" key="1">
    <source>
        <dbReference type="ARBA" id="ARBA00008455"/>
    </source>
</evidence>
<dbReference type="PROSITE" id="PS50958">
    <property type="entry name" value="SMB_2"/>
    <property type="match status" value="1"/>
</dbReference>
<evidence type="ECO:0000313" key="4">
    <source>
        <dbReference type="EMBL" id="JAT33526.1"/>
    </source>
</evidence>
<comment type="similarity">
    <text evidence="1">Belongs to the peptidase C1 family.</text>
</comment>
<name>A0A1B6MC67_9HEMI</name>
<proteinExistence type="inferred from homology"/>
<protein>
    <recommendedName>
        <fullName evidence="3">SMB domain-containing protein</fullName>
    </recommendedName>
</protein>
<dbReference type="GO" id="GO:0006508">
    <property type="term" value="P:proteolysis"/>
    <property type="evidence" value="ECO:0007669"/>
    <property type="project" value="InterPro"/>
</dbReference>
<dbReference type="GO" id="GO:0008234">
    <property type="term" value="F:cysteine-type peptidase activity"/>
    <property type="evidence" value="ECO:0007669"/>
    <property type="project" value="InterPro"/>
</dbReference>
<feature type="non-terminal residue" evidence="4">
    <location>
        <position position="1"/>
    </location>
</feature>
<evidence type="ECO:0000256" key="2">
    <source>
        <dbReference type="ARBA" id="ARBA00023157"/>
    </source>
</evidence>
<accession>A0A1B6MC67</accession>
<dbReference type="Pfam" id="PF00112">
    <property type="entry name" value="Peptidase_C1"/>
    <property type="match status" value="1"/>
</dbReference>
<dbReference type="PANTHER" id="PTHR12411">
    <property type="entry name" value="CYSTEINE PROTEASE FAMILY C1-RELATED"/>
    <property type="match status" value="1"/>
</dbReference>
<dbReference type="InterPro" id="IPR038765">
    <property type="entry name" value="Papain-like_cys_pep_sf"/>
</dbReference>